<name>A0A9E8A0Z6_9HYPH</name>
<accession>A0A9E8A0Z6</accession>
<sequence length="449" mass="45700">MANPILTSGVRQNLLTLQQTRDQQSVIQNRLSTGKKVNSAIDNPVNYFTALGLNDRSGALTGLLDGISNGIQTITAASQGVDSIAKLVQSLQSTIKQAQADTASNRPNVIGSATNGTITVGGKIGGNTYTGNKSAKDIALDTTLGGAGAAASYNSTTGVTTDASLGLGANITLSIKAGDTTFVSTTLTATSTIRDVVNEINRSGIANASVDSSGKLNVTGTGSSTLQIGIASNASAATALANSQSDTLSQNDLLGLPLTTANTGIPAAAGNSTVRTNLINQFNDLTKQIDQLAKDAGFNGKNLLSGDKLSIIFNEKTGANQAKLDVQGETITAANLGILQATSGTATTGQFNIQDDNALNNMADILTGALTSLRSTSSTLGSSLSIVQTRQDFTKNLSNTLTTGADNLVAADSNAEGASLLALNTRQQLSQTALSLANQADQGVLRLFG</sequence>
<evidence type="ECO:0000313" key="6">
    <source>
        <dbReference type="EMBL" id="UZF89551.1"/>
    </source>
</evidence>
<keyword evidence="2 3" id="KW-0975">Bacterial flagellum</keyword>
<reference evidence="6" key="1">
    <citation type="submission" date="2022-08" db="EMBL/GenBank/DDBJ databases">
        <title>Complete Genome Sequences of 2 Bosea sp. soil isolates.</title>
        <authorList>
            <person name="Alvarez Arevalo M."/>
            <person name="Sterndorff E.B."/>
            <person name="Faurdal D."/>
            <person name="Joergensen T.S."/>
            <person name="Weber T."/>
        </authorList>
    </citation>
    <scope>NUCLEOTIDE SEQUENCE</scope>
    <source>
        <strain evidence="6">NBC_00436</strain>
    </source>
</reference>
<evidence type="ECO:0000256" key="3">
    <source>
        <dbReference type="RuleBase" id="RU362073"/>
    </source>
</evidence>
<feature type="domain" description="Flagellin C-terminal" evidence="5">
    <location>
        <begin position="364"/>
        <end position="448"/>
    </location>
</feature>
<evidence type="ECO:0000256" key="1">
    <source>
        <dbReference type="ARBA" id="ARBA00005709"/>
    </source>
</evidence>
<protein>
    <recommendedName>
        <fullName evidence="3">Flagellin</fullName>
    </recommendedName>
</protein>
<dbReference type="Pfam" id="PF00700">
    <property type="entry name" value="Flagellin_C"/>
    <property type="match status" value="1"/>
</dbReference>
<dbReference type="EMBL" id="CP102774">
    <property type="protein sequence ID" value="UZF89551.1"/>
    <property type="molecule type" value="Genomic_DNA"/>
</dbReference>
<organism evidence="6">
    <name type="scientific">Bosea sp. NBC_00436</name>
    <dbReference type="NCBI Taxonomy" id="2969620"/>
    <lineage>
        <taxon>Bacteria</taxon>
        <taxon>Pseudomonadati</taxon>
        <taxon>Pseudomonadota</taxon>
        <taxon>Alphaproteobacteria</taxon>
        <taxon>Hyphomicrobiales</taxon>
        <taxon>Boseaceae</taxon>
        <taxon>Bosea</taxon>
    </lineage>
</organism>
<dbReference type="SUPFAM" id="SSF64518">
    <property type="entry name" value="Phase 1 flagellin"/>
    <property type="match status" value="2"/>
</dbReference>
<comment type="subcellular location">
    <subcellularLocation>
        <location evidence="3">Secreted</location>
    </subcellularLocation>
    <subcellularLocation>
        <location evidence="3">Bacterial flagellum</location>
    </subcellularLocation>
</comment>
<keyword evidence="6" id="KW-0966">Cell projection</keyword>
<dbReference type="InterPro" id="IPR001029">
    <property type="entry name" value="Flagellin_N"/>
</dbReference>
<dbReference type="AlphaFoldDB" id="A0A9E8A0Z6"/>
<comment type="similarity">
    <text evidence="1 3">Belongs to the bacterial flagellin family.</text>
</comment>
<dbReference type="InterPro" id="IPR046358">
    <property type="entry name" value="Flagellin_C"/>
</dbReference>
<dbReference type="GO" id="GO:0005576">
    <property type="term" value="C:extracellular region"/>
    <property type="evidence" value="ECO:0007669"/>
    <property type="project" value="UniProtKB-SubCell"/>
</dbReference>
<dbReference type="GO" id="GO:0005198">
    <property type="term" value="F:structural molecule activity"/>
    <property type="evidence" value="ECO:0007669"/>
    <property type="project" value="UniProtKB-UniRule"/>
</dbReference>
<keyword evidence="6" id="KW-0969">Cilium</keyword>
<keyword evidence="6" id="KW-0282">Flagellum</keyword>
<comment type="function">
    <text evidence="3">Flagellin is the subunit protein which polymerizes to form the filaments of bacterial flagella.</text>
</comment>
<gene>
    <name evidence="6" type="ORF">NWE54_12550</name>
</gene>
<dbReference type="Gene3D" id="1.20.1330.10">
    <property type="entry name" value="f41 fragment of flagellin, N-terminal domain"/>
    <property type="match status" value="1"/>
</dbReference>
<feature type="domain" description="Flagellin N-terminal" evidence="4">
    <location>
        <begin position="13"/>
        <end position="105"/>
    </location>
</feature>
<dbReference type="Pfam" id="PF00669">
    <property type="entry name" value="Flagellin_N"/>
    <property type="match status" value="1"/>
</dbReference>
<dbReference type="GO" id="GO:0009288">
    <property type="term" value="C:bacterial-type flagellum"/>
    <property type="evidence" value="ECO:0007669"/>
    <property type="project" value="UniProtKB-SubCell"/>
</dbReference>
<keyword evidence="3" id="KW-0964">Secreted</keyword>
<evidence type="ECO:0000259" key="4">
    <source>
        <dbReference type="Pfam" id="PF00669"/>
    </source>
</evidence>
<evidence type="ECO:0000259" key="5">
    <source>
        <dbReference type="Pfam" id="PF00700"/>
    </source>
</evidence>
<evidence type="ECO:0000256" key="2">
    <source>
        <dbReference type="ARBA" id="ARBA00023143"/>
    </source>
</evidence>
<proteinExistence type="inferred from homology"/>